<name>A0A5B2VPU8_9BACT</name>
<feature type="chain" id="PRO_5022783777" description="DUF732 domain-containing protein" evidence="1">
    <location>
        <begin position="21"/>
        <end position="112"/>
    </location>
</feature>
<dbReference type="AlphaFoldDB" id="A0A5B2VPU8"/>
<protein>
    <recommendedName>
        <fullName evidence="4">DUF732 domain-containing protein</fullName>
    </recommendedName>
</protein>
<evidence type="ECO:0000313" key="2">
    <source>
        <dbReference type="EMBL" id="KAA2240322.1"/>
    </source>
</evidence>
<reference evidence="2 3" key="2">
    <citation type="submission" date="2019-09" db="EMBL/GenBank/DDBJ databases">
        <authorList>
            <person name="Jin C."/>
        </authorList>
    </citation>
    <scope>NUCLEOTIDE SEQUENCE [LARGE SCALE GENOMIC DNA]</scope>
    <source>
        <strain evidence="2 3">BN140078</strain>
    </source>
</reference>
<keyword evidence="3" id="KW-1185">Reference proteome</keyword>
<reference evidence="2 3" key="1">
    <citation type="submission" date="2019-09" db="EMBL/GenBank/DDBJ databases">
        <title>Chitinophaga ginsengihumi sp. nov., isolated from soil of ginseng rhizosphere.</title>
        <authorList>
            <person name="Lee J."/>
        </authorList>
    </citation>
    <scope>NUCLEOTIDE SEQUENCE [LARGE SCALE GENOMIC DNA]</scope>
    <source>
        <strain evidence="2 3">BN140078</strain>
    </source>
</reference>
<evidence type="ECO:0000313" key="3">
    <source>
        <dbReference type="Proteomes" id="UP000324611"/>
    </source>
</evidence>
<dbReference type="Proteomes" id="UP000324611">
    <property type="component" value="Unassembled WGS sequence"/>
</dbReference>
<accession>A0A5B2VPU8</accession>
<dbReference type="PROSITE" id="PS51257">
    <property type="entry name" value="PROKAR_LIPOPROTEIN"/>
    <property type="match status" value="1"/>
</dbReference>
<comment type="caution">
    <text evidence="2">The sequence shown here is derived from an EMBL/GenBank/DDBJ whole genome shotgun (WGS) entry which is preliminary data.</text>
</comment>
<dbReference type="RefSeq" id="WP_149841500.1">
    <property type="nucleotide sequence ID" value="NZ_VUOC01000004.1"/>
</dbReference>
<evidence type="ECO:0000256" key="1">
    <source>
        <dbReference type="SAM" id="SignalP"/>
    </source>
</evidence>
<sequence length="112" mass="12129">MKNIILATTTALVIFSCGTAENPATNPNNQEALTEVKKEPKIKDAVITEANVLYAAVDDDGTRRDGYAQYLCQVLAEHNSTVNWIKVVKYGSSNDPKADNAYGVLLGEAHCN</sequence>
<gene>
    <name evidence="2" type="ORF">F0L74_29620</name>
</gene>
<dbReference type="EMBL" id="VUOC01000004">
    <property type="protein sequence ID" value="KAA2240322.1"/>
    <property type="molecule type" value="Genomic_DNA"/>
</dbReference>
<feature type="signal peptide" evidence="1">
    <location>
        <begin position="1"/>
        <end position="20"/>
    </location>
</feature>
<keyword evidence="1" id="KW-0732">Signal</keyword>
<evidence type="ECO:0008006" key="4">
    <source>
        <dbReference type="Google" id="ProtNLM"/>
    </source>
</evidence>
<organism evidence="2 3">
    <name type="scientific">Chitinophaga agrisoli</name>
    <dbReference type="NCBI Taxonomy" id="2607653"/>
    <lineage>
        <taxon>Bacteria</taxon>
        <taxon>Pseudomonadati</taxon>
        <taxon>Bacteroidota</taxon>
        <taxon>Chitinophagia</taxon>
        <taxon>Chitinophagales</taxon>
        <taxon>Chitinophagaceae</taxon>
        <taxon>Chitinophaga</taxon>
    </lineage>
</organism>
<proteinExistence type="predicted"/>